<feature type="region of interest" description="Disordered" evidence="1">
    <location>
        <begin position="529"/>
        <end position="548"/>
    </location>
</feature>
<dbReference type="AlphaFoldDB" id="A0A9P7YJR7"/>
<feature type="compositionally biased region" description="Polar residues" evidence="1">
    <location>
        <begin position="107"/>
        <end position="120"/>
    </location>
</feature>
<feature type="compositionally biased region" description="Polar residues" evidence="1">
    <location>
        <begin position="262"/>
        <end position="279"/>
    </location>
</feature>
<proteinExistence type="predicted"/>
<reference evidence="2" key="1">
    <citation type="journal article" date="2021" name="IMA Fungus">
        <title>Genomic characterization of three marine fungi, including Emericellopsis atlantica sp. nov. with signatures of a generalist lifestyle and marine biomass degradation.</title>
        <authorList>
            <person name="Hagestad O.C."/>
            <person name="Hou L."/>
            <person name="Andersen J.H."/>
            <person name="Hansen E.H."/>
            <person name="Altermark B."/>
            <person name="Li C."/>
            <person name="Kuhnert E."/>
            <person name="Cox R.J."/>
            <person name="Crous P.W."/>
            <person name="Spatafora J.W."/>
            <person name="Lail K."/>
            <person name="Amirebrahimi M."/>
            <person name="Lipzen A."/>
            <person name="Pangilinan J."/>
            <person name="Andreopoulos W."/>
            <person name="Hayes R.D."/>
            <person name="Ng V."/>
            <person name="Grigoriev I.V."/>
            <person name="Jackson S.A."/>
            <person name="Sutton T.D.S."/>
            <person name="Dobson A.D.W."/>
            <person name="Rama T."/>
        </authorList>
    </citation>
    <scope>NUCLEOTIDE SEQUENCE</scope>
    <source>
        <strain evidence="2">TRa018bII</strain>
    </source>
</reference>
<keyword evidence="3" id="KW-1185">Reference proteome</keyword>
<evidence type="ECO:0000256" key="1">
    <source>
        <dbReference type="SAM" id="MobiDB-lite"/>
    </source>
</evidence>
<feature type="compositionally biased region" description="Polar residues" evidence="1">
    <location>
        <begin position="370"/>
        <end position="387"/>
    </location>
</feature>
<feature type="region of interest" description="Disordered" evidence="1">
    <location>
        <begin position="262"/>
        <end position="309"/>
    </location>
</feature>
<comment type="caution">
    <text evidence="2">The sequence shown here is derived from an EMBL/GenBank/DDBJ whole genome shotgun (WGS) entry which is preliminary data.</text>
</comment>
<organism evidence="2 3">
    <name type="scientific">Amylocarpus encephaloides</name>
    <dbReference type="NCBI Taxonomy" id="45428"/>
    <lineage>
        <taxon>Eukaryota</taxon>
        <taxon>Fungi</taxon>
        <taxon>Dikarya</taxon>
        <taxon>Ascomycota</taxon>
        <taxon>Pezizomycotina</taxon>
        <taxon>Leotiomycetes</taxon>
        <taxon>Helotiales</taxon>
        <taxon>Helotiales incertae sedis</taxon>
        <taxon>Amylocarpus</taxon>
    </lineage>
</organism>
<sequence>MTPDRAIFARGFNQNPSIASGPAHVSEGDVPTLRPFHTDPETITQCSKSCVDPRLIGMAGASSNDQVSVPPLSERSGDIDSMPDADAAYGQNIHRVKRGFELEASPGNVSQSHNRKSSAPSIPERSVRRLSDRSSSKYSSPQKTINKHVRRSSSTSKIYRGVPPVSSGLPRQLLSNPADPYVINQKILEMQAATTRLKGLAPKSRDNTMASMSYNYEDDMKALGRARTTYKRFSNFITRKPNLKELIGTTVTPFDRRLNESQNFGESSRKLSQLTNSCNIPRKPLPNKATSLTSRHPNENAGSSLGPRRATENFELAIARGELGFLSEDDMEDDMIEEEPAFKKTRSKSKRYSLLRSFADLASNKKRRSSSPTCRSVGTILSSSPDGESTPKLRMEPRFETFQMNVRDVPAGSLDDDVPIDEKRLSKASLTSLEIDEAYVPYCGTRARRPPHLQNNALASRLGCLSEWKTRQMREKMNIDQEESAMDSVEPDTASPLLARRHRPTLPKLIIPTYVSSRNRHAVRRQQVLTSMHGSLPPATRTEGATSDRFSIRSEYSLDEAVADDLRISQRLADELQAEMVAEEDNSSRKE</sequence>
<name>A0A9P7YJR7_9HELO</name>
<dbReference type="OrthoDB" id="4207421at2759"/>
<feature type="compositionally biased region" description="Polar residues" evidence="1">
    <location>
        <begin position="288"/>
        <end position="303"/>
    </location>
</feature>
<evidence type="ECO:0000313" key="2">
    <source>
        <dbReference type="EMBL" id="KAG9234380.1"/>
    </source>
</evidence>
<dbReference type="EMBL" id="MU251465">
    <property type="protein sequence ID" value="KAG9234380.1"/>
    <property type="molecule type" value="Genomic_DNA"/>
</dbReference>
<dbReference type="Proteomes" id="UP000824998">
    <property type="component" value="Unassembled WGS sequence"/>
</dbReference>
<feature type="region of interest" description="Disordered" evidence="1">
    <location>
        <begin position="480"/>
        <end position="501"/>
    </location>
</feature>
<evidence type="ECO:0000313" key="3">
    <source>
        <dbReference type="Proteomes" id="UP000824998"/>
    </source>
</evidence>
<accession>A0A9P7YJR7</accession>
<feature type="region of interest" description="Disordered" evidence="1">
    <location>
        <begin position="59"/>
        <end position="85"/>
    </location>
</feature>
<feature type="region of interest" description="Disordered" evidence="1">
    <location>
        <begin position="104"/>
        <end position="171"/>
    </location>
</feature>
<gene>
    <name evidence="2" type="ORF">BJ875DRAFT_542972</name>
</gene>
<feature type="compositionally biased region" description="Basic and acidic residues" evidence="1">
    <location>
        <begin position="125"/>
        <end position="135"/>
    </location>
</feature>
<feature type="region of interest" description="Disordered" evidence="1">
    <location>
        <begin position="365"/>
        <end position="392"/>
    </location>
</feature>
<protein>
    <submittedName>
        <fullName evidence="2">Uncharacterized protein</fullName>
    </submittedName>
</protein>